<sequence>MQITLAVATMKGSNPEKMSGSLHLVRFLGRLRPTVVAISFYAIGGAFMAMGQSSHAEDLRQERRSEALGSHEARP</sequence>
<comment type="caution">
    <text evidence="3">The sequence shown here is derived from an EMBL/GenBank/DDBJ whole genome shotgun (WGS) entry which is preliminary data.</text>
</comment>
<dbReference type="RefSeq" id="WP_310855418.1">
    <property type="nucleotide sequence ID" value="NZ_JAVLSD010000001.1"/>
</dbReference>
<evidence type="ECO:0000313" key="4">
    <source>
        <dbReference type="Proteomes" id="UP001268610"/>
    </source>
</evidence>
<evidence type="ECO:0000313" key="3">
    <source>
        <dbReference type="EMBL" id="MDR9772220.1"/>
    </source>
</evidence>
<evidence type="ECO:0000256" key="2">
    <source>
        <dbReference type="SAM" id="Phobius"/>
    </source>
</evidence>
<feature type="transmembrane region" description="Helical" evidence="2">
    <location>
        <begin position="31"/>
        <end position="50"/>
    </location>
</feature>
<evidence type="ECO:0000256" key="1">
    <source>
        <dbReference type="SAM" id="MobiDB-lite"/>
    </source>
</evidence>
<feature type="compositionally biased region" description="Basic and acidic residues" evidence="1">
    <location>
        <begin position="55"/>
        <end position="75"/>
    </location>
</feature>
<dbReference type="Proteomes" id="UP001268610">
    <property type="component" value="Unassembled WGS sequence"/>
</dbReference>
<protein>
    <submittedName>
        <fullName evidence="3">Uncharacterized protein</fullName>
    </submittedName>
</protein>
<proteinExistence type="predicted"/>
<feature type="region of interest" description="Disordered" evidence="1">
    <location>
        <begin position="54"/>
        <end position="75"/>
    </location>
</feature>
<keyword evidence="2" id="KW-0472">Membrane</keyword>
<reference evidence="3" key="1">
    <citation type="submission" date="2023-04" db="EMBL/GenBank/DDBJ databases">
        <title>Genomic characterization of faba bean (Vicia faba) microsymbionts in Mexican soils.</title>
        <authorList>
            <person name="Rivera Orduna F.N."/>
            <person name="Guevara-Luna J."/>
            <person name="Yan J."/>
            <person name="Arroyo-Herrera I."/>
            <person name="Li Y."/>
            <person name="Vasquez-Murrieta M.S."/>
            <person name="Wang E.T."/>
        </authorList>
    </citation>
    <scope>NUCLEOTIDE SEQUENCE</scope>
    <source>
        <strain evidence="3">CH26</strain>
    </source>
</reference>
<name>A0AAJ2GMG6_9HYPH</name>
<gene>
    <name evidence="3" type="ORF">RJJ65_06035</name>
</gene>
<accession>A0AAJ2GMG6</accession>
<dbReference type="AlphaFoldDB" id="A0AAJ2GMG6"/>
<dbReference type="EMBL" id="JAVLSF010000002">
    <property type="protein sequence ID" value="MDR9772220.1"/>
    <property type="molecule type" value="Genomic_DNA"/>
</dbReference>
<keyword evidence="2" id="KW-1133">Transmembrane helix</keyword>
<organism evidence="3 4">
    <name type="scientific">Rhizobium hidalgonense</name>
    <dbReference type="NCBI Taxonomy" id="1538159"/>
    <lineage>
        <taxon>Bacteria</taxon>
        <taxon>Pseudomonadati</taxon>
        <taxon>Pseudomonadota</taxon>
        <taxon>Alphaproteobacteria</taxon>
        <taxon>Hyphomicrobiales</taxon>
        <taxon>Rhizobiaceae</taxon>
        <taxon>Rhizobium/Agrobacterium group</taxon>
        <taxon>Rhizobium</taxon>
    </lineage>
</organism>
<keyword evidence="2" id="KW-0812">Transmembrane</keyword>